<dbReference type="Gene3D" id="1.10.1060.10">
    <property type="entry name" value="Alpha-helical ferredoxin"/>
    <property type="match status" value="1"/>
</dbReference>
<keyword evidence="1" id="KW-0479">Metal-binding</keyword>
<name>A0A1E3X567_9BACT</name>
<dbReference type="InterPro" id="IPR009051">
    <property type="entry name" value="Helical_ferredxn"/>
</dbReference>
<dbReference type="PANTHER" id="PTHR42783">
    <property type="entry name" value="GLUTAMATE SYNTHASE [NADPH] SMALL CHAIN"/>
    <property type="match status" value="1"/>
</dbReference>
<sequence length="567" mass="63554">MYKVNIPPCQMACPSGTNISKYIRLILEGDLYEAWKVNRAANVFPSICGRVCVHYCEGDCKRKDIKSRVGPYISTKPVAIRGLKRFITDNLTPDYVKRFLDETLPIKKNNKIVAVIGAGPAGLTVANDLILSGCEVEVFEALPEPGGMLRVGIPSYRLPTEVLMEEIDLLKKLGIKIRLNSALGRDVTLEGLRKDFDAVCVAIGAHKAMLMMIKGEELEGIFSGIDFLRKLSLGEDVDVKGKAVAVIGGGFTAADAARCALRQGAKPYVLYRRGKEEMPMDEEEKEALIKENIPIHYLTAPVEVISNDGKKAARLRCVKMELKEPDETDSRKDRRRRPVPIPDSEYEIEADIVIPAIAQKPDLSTFPEDFKINPDDYSTSMEGVYAGGDFLYDATTDVIKVIGQAHKASIRILKFLGQEPKLPDIPQKKRRNRSPWYFEDTQRLRREKFYGGWLDSSKEAYEEVEESTSQELAAYESSRCLQCDFFIDLKNDWTCHRCGNCVVSCPQGALEMVRGEVPPGQPEAWFNSGHWRTDETSKVLVNPEVCIQCGVCVMICPNKCISFVYRE</sequence>
<dbReference type="Gene3D" id="3.30.70.20">
    <property type="match status" value="1"/>
</dbReference>
<dbReference type="SUPFAM" id="SSF54862">
    <property type="entry name" value="4Fe-4S ferredoxins"/>
    <property type="match status" value="1"/>
</dbReference>
<protein>
    <submittedName>
        <fullName evidence="5">NAD(P) oxidoreductase</fullName>
    </submittedName>
</protein>
<organism evidence="5 6">
    <name type="scientific">Candidatus Scalindua rubra</name>
    <dbReference type="NCBI Taxonomy" id="1872076"/>
    <lineage>
        <taxon>Bacteria</taxon>
        <taxon>Pseudomonadati</taxon>
        <taxon>Planctomycetota</taxon>
        <taxon>Candidatus Brocadiia</taxon>
        <taxon>Candidatus Brocadiales</taxon>
        <taxon>Candidatus Scalinduaceae</taxon>
        <taxon>Candidatus Scalindua</taxon>
    </lineage>
</organism>
<dbReference type="SUPFAM" id="SSF51971">
    <property type="entry name" value="Nucleotide-binding domain"/>
    <property type="match status" value="1"/>
</dbReference>
<dbReference type="InterPro" id="IPR036188">
    <property type="entry name" value="FAD/NAD-bd_sf"/>
</dbReference>
<dbReference type="Proteomes" id="UP000094056">
    <property type="component" value="Unassembled WGS sequence"/>
</dbReference>
<dbReference type="Gene3D" id="3.50.50.60">
    <property type="entry name" value="FAD/NAD(P)-binding domain"/>
    <property type="match status" value="2"/>
</dbReference>
<evidence type="ECO:0000259" key="4">
    <source>
        <dbReference type="PROSITE" id="PS51379"/>
    </source>
</evidence>
<proteinExistence type="predicted"/>
<dbReference type="EMBL" id="MAYW01000180">
    <property type="protein sequence ID" value="ODS30757.1"/>
    <property type="molecule type" value="Genomic_DNA"/>
</dbReference>
<evidence type="ECO:0000313" key="5">
    <source>
        <dbReference type="EMBL" id="ODS30757.1"/>
    </source>
</evidence>
<dbReference type="InterPro" id="IPR017896">
    <property type="entry name" value="4Fe4S_Fe-S-bd"/>
</dbReference>
<dbReference type="PANTHER" id="PTHR42783:SF3">
    <property type="entry name" value="GLUTAMATE SYNTHASE [NADPH] SMALL CHAIN-RELATED"/>
    <property type="match status" value="1"/>
</dbReference>
<dbReference type="PROSITE" id="PS51379">
    <property type="entry name" value="4FE4S_FER_2"/>
    <property type="match status" value="2"/>
</dbReference>
<dbReference type="InterPro" id="IPR017900">
    <property type="entry name" value="4Fe4S_Fe_S_CS"/>
</dbReference>
<dbReference type="AlphaFoldDB" id="A0A1E3X567"/>
<dbReference type="PROSITE" id="PS00198">
    <property type="entry name" value="4FE4S_FER_1"/>
    <property type="match status" value="1"/>
</dbReference>
<comment type="caution">
    <text evidence="5">The sequence shown here is derived from an EMBL/GenBank/DDBJ whole genome shotgun (WGS) entry which is preliminary data.</text>
</comment>
<evidence type="ECO:0000256" key="3">
    <source>
        <dbReference type="ARBA" id="ARBA00023014"/>
    </source>
</evidence>
<gene>
    <name evidence="5" type="ORF">SCARUB_04135</name>
</gene>
<dbReference type="GO" id="GO:0046872">
    <property type="term" value="F:metal ion binding"/>
    <property type="evidence" value="ECO:0007669"/>
    <property type="project" value="UniProtKB-KW"/>
</dbReference>
<dbReference type="Pfam" id="PF07992">
    <property type="entry name" value="Pyr_redox_2"/>
    <property type="match status" value="1"/>
</dbReference>
<evidence type="ECO:0000256" key="1">
    <source>
        <dbReference type="ARBA" id="ARBA00022723"/>
    </source>
</evidence>
<dbReference type="GO" id="GO:0051536">
    <property type="term" value="F:iron-sulfur cluster binding"/>
    <property type="evidence" value="ECO:0007669"/>
    <property type="project" value="UniProtKB-KW"/>
</dbReference>
<dbReference type="GO" id="GO:0016491">
    <property type="term" value="F:oxidoreductase activity"/>
    <property type="evidence" value="ECO:0007669"/>
    <property type="project" value="InterPro"/>
</dbReference>
<keyword evidence="2" id="KW-0408">Iron</keyword>
<dbReference type="PRINTS" id="PR00419">
    <property type="entry name" value="ADXRDTASE"/>
</dbReference>
<dbReference type="InterPro" id="IPR023753">
    <property type="entry name" value="FAD/NAD-binding_dom"/>
</dbReference>
<feature type="domain" description="4Fe-4S ferredoxin-type" evidence="4">
    <location>
        <begin position="485"/>
        <end position="515"/>
    </location>
</feature>
<reference evidence="5 6" key="1">
    <citation type="submission" date="2016-07" db="EMBL/GenBank/DDBJ databases">
        <title>Draft genome of Scalindua rubra, obtained from a brine-seawater interface in the Red Sea, sheds light on salt adaptation in anammox bacteria.</title>
        <authorList>
            <person name="Speth D.R."/>
            <person name="Lagkouvardos I."/>
            <person name="Wang Y."/>
            <person name="Qian P.-Y."/>
            <person name="Dutilh B.E."/>
            <person name="Jetten M.S."/>
        </authorList>
    </citation>
    <scope>NUCLEOTIDE SEQUENCE [LARGE SCALE GENOMIC DNA]</scope>
    <source>
        <strain evidence="5">BSI-1</strain>
    </source>
</reference>
<evidence type="ECO:0000313" key="6">
    <source>
        <dbReference type="Proteomes" id="UP000094056"/>
    </source>
</evidence>
<keyword evidence="3" id="KW-0411">Iron-sulfur</keyword>
<feature type="domain" description="4Fe-4S ferredoxin-type" evidence="4">
    <location>
        <begin position="537"/>
        <end position="566"/>
    </location>
</feature>
<dbReference type="SUPFAM" id="SSF46548">
    <property type="entry name" value="alpha-helical ferredoxin"/>
    <property type="match status" value="1"/>
</dbReference>
<dbReference type="InterPro" id="IPR028261">
    <property type="entry name" value="DPD_II"/>
</dbReference>
<dbReference type="Pfam" id="PF12838">
    <property type="entry name" value="Fer4_7"/>
    <property type="match status" value="1"/>
</dbReference>
<dbReference type="Pfam" id="PF14691">
    <property type="entry name" value="Fer4_20"/>
    <property type="match status" value="1"/>
</dbReference>
<accession>A0A1E3X567</accession>
<evidence type="ECO:0000256" key="2">
    <source>
        <dbReference type="ARBA" id="ARBA00023004"/>
    </source>
</evidence>